<evidence type="ECO:0000256" key="2">
    <source>
        <dbReference type="ARBA" id="ARBA00007692"/>
    </source>
</evidence>
<dbReference type="OMA" id="CTDQRFE"/>
<dbReference type="InterPro" id="IPR038538">
    <property type="entry name" value="MTERF_sf"/>
</dbReference>
<dbReference type="GO" id="GO:0032502">
    <property type="term" value="P:developmental process"/>
    <property type="evidence" value="ECO:0007669"/>
    <property type="project" value="TreeGrafter"/>
</dbReference>
<dbReference type="Pfam" id="PF02536">
    <property type="entry name" value="mTERF"/>
    <property type="match status" value="1"/>
</dbReference>
<keyword evidence="4" id="KW-0150">Chloroplast</keyword>
<evidence type="ECO:0000256" key="3">
    <source>
        <dbReference type="ARBA" id="ARBA00022472"/>
    </source>
</evidence>
<keyword evidence="3" id="KW-0806">Transcription termination</keyword>
<dbReference type="FunFam" id="1.25.70.10:FF:000005">
    <property type="entry name" value="Transcription termination factor MTERF4, chloroplastic"/>
    <property type="match status" value="1"/>
</dbReference>
<feature type="compositionally biased region" description="Acidic residues" evidence="11">
    <location>
        <begin position="473"/>
        <end position="490"/>
    </location>
</feature>
<evidence type="ECO:0000313" key="12">
    <source>
        <dbReference type="EMBL" id="KAH9311609.1"/>
    </source>
</evidence>
<dbReference type="FunFam" id="1.25.70.10:FF:000004">
    <property type="entry name" value="Transcription termination factor mterf4, chloroplastic"/>
    <property type="match status" value="1"/>
</dbReference>
<dbReference type="GO" id="GO:0003676">
    <property type="term" value="F:nucleic acid binding"/>
    <property type="evidence" value="ECO:0007669"/>
    <property type="project" value="InterPro"/>
</dbReference>
<evidence type="ECO:0000256" key="8">
    <source>
        <dbReference type="ARBA" id="ARBA00023163"/>
    </source>
</evidence>
<evidence type="ECO:0000256" key="6">
    <source>
        <dbReference type="ARBA" id="ARBA00022946"/>
    </source>
</evidence>
<accession>A0AA38FZ26</accession>
<evidence type="ECO:0000256" key="5">
    <source>
        <dbReference type="ARBA" id="ARBA00022640"/>
    </source>
</evidence>
<comment type="subcellular location">
    <subcellularLocation>
        <location evidence="1">Plastid</location>
        <location evidence="1">Chloroplast</location>
    </subcellularLocation>
</comment>
<protein>
    <recommendedName>
        <fullName evidence="9">Transcription termination factor MTERF4, chloroplastic</fullName>
    </recommendedName>
    <alternativeName>
        <fullName evidence="10">Mitochondrial transcription termination factor 4</fullName>
    </alternativeName>
</protein>
<dbReference type="GO" id="GO:0009507">
    <property type="term" value="C:chloroplast"/>
    <property type="evidence" value="ECO:0007669"/>
    <property type="project" value="UniProtKB-SubCell"/>
</dbReference>
<comment type="caution">
    <text evidence="12">The sequence shown here is derived from an EMBL/GenBank/DDBJ whole genome shotgun (WGS) entry which is preliminary data.</text>
</comment>
<dbReference type="SMART" id="SM00733">
    <property type="entry name" value="Mterf"/>
    <property type="match status" value="9"/>
</dbReference>
<evidence type="ECO:0000256" key="1">
    <source>
        <dbReference type="ARBA" id="ARBA00004229"/>
    </source>
</evidence>
<dbReference type="Gene3D" id="1.25.70.10">
    <property type="entry name" value="Transcription termination factor 3, mitochondrial"/>
    <property type="match status" value="2"/>
</dbReference>
<evidence type="ECO:0000256" key="11">
    <source>
        <dbReference type="SAM" id="MobiDB-lite"/>
    </source>
</evidence>
<dbReference type="GO" id="GO:0008380">
    <property type="term" value="P:RNA splicing"/>
    <property type="evidence" value="ECO:0007669"/>
    <property type="project" value="UniProtKB-ARBA"/>
</dbReference>
<evidence type="ECO:0000313" key="13">
    <source>
        <dbReference type="Proteomes" id="UP000824469"/>
    </source>
</evidence>
<dbReference type="PANTHER" id="PTHR13068">
    <property type="entry name" value="CGI-12 PROTEIN-RELATED"/>
    <property type="match status" value="1"/>
</dbReference>
<gene>
    <name evidence="12" type="ORF">KI387_026644</name>
</gene>
<comment type="similarity">
    <text evidence="2">Belongs to the mTERF family.</text>
</comment>
<evidence type="ECO:0000256" key="7">
    <source>
        <dbReference type="ARBA" id="ARBA00023015"/>
    </source>
</evidence>
<organism evidence="12 13">
    <name type="scientific">Taxus chinensis</name>
    <name type="common">Chinese yew</name>
    <name type="synonym">Taxus wallichiana var. chinensis</name>
    <dbReference type="NCBI Taxonomy" id="29808"/>
    <lineage>
        <taxon>Eukaryota</taxon>
        <taxon>Viridiplantae</taxon>
        <taxon>Streptophyta</taxon>
        <taxon>Embryophyta</taxon>
        <taxon>Tracheophyta</taxon>
        <taxon>Spermatophyta</taxon>
        <taxon>Pinopsida</taxon>
        <taxon>Pinidae</taxon>
        <taxon>Conifers II</taxon>
        <taxon>Cupressales</taxon>
        <taxon>Taxaceae</taxon>
        <taxon>Taxus</taxon>
    </lineage>
</organism>
<dbReference type="InterPro" id="IPR003690">
    <property type="entry name" value="MTERF"/>
</dbReference>
<evidence type="ECO:0000256" key="9">
    <source>
        <dbReference type="ARBA" id="ARBA00071985"/>
    </source>
</evidence>
<evidence type="ECO:0000256" key="10">
    <source>
        <dbReference type="ARBA" id="ARBA00077581"/>
    </source>
</evidence>
<dbReference type="PANTHER" id="PTHR13068:SF24">
    <property type="entry name" value="EXPRESSED PROTEIN"/>
    <property type="match status" value="1"/>
</dbReference>
<proteinExistence type="inferred from homology"/>
<sequence length="502" mass="56892">MAAPSTNLCGLCHSHTPLLPVFNPTLYKSRVSISGKYNKKCHPHYKINCLSNEASTVTVSVPEIRWSRNDGYTDKQTVLNYLKSAGFETEELEELELPLTVDVMKERVQFLQKLGLTIDDINEYPLMLACSVKKNMVPVLDYLQKVGVRKSALTDMLRRYPQVLLSSVVIDLQPVIKYLGGLDIKANQIPRVIETFPELLGFKLEGTMSTSVAYLISIGVSRRAIGPMLTQFPQILAMRVGRIIKPFVDYVISLGMSKQVLASVLEKKPYILGFGLENQVKKNVDSMLSFGVRKQALGSVIAEYPEILGFELKAKLMSQMEFLDLNLGIGSEGFPKVLEKMPQVAALSQDPVLKRIELLSSWGFSRKDMRKMVLACPQLLAFNVDVMKLSFDYFRDEMRGSLQELVEFPAYFTYSLETRVKPRFRKISKKGIKCSLSWFLSCTDQRFEERLQAEYIGIEEMGDETSRLAADESVLEEGEGSEDYEESEDELDEIAYKRALYM</sequence>
<dbReference type="GO" id="GO:0006353">
    <property type="term" value="P:DNA-templated transcription termination"/>
    <property type="evidence" value="ECO:0007669"/>
    <property type="project" value="UniProtKB-KW"/>
</dbReference>
<keyword evidence="13" id="KW-1185">Reference proteome</keyword>
<dbReference type="EMBL" id="JAHRHJ020000006">
    <property type="protein sequence ID" value="KAH9311609.1"/>
    <property type="molecule type" value="Genomic_DNA"/>
</dbReference>
<dbReference type="AlphaFoldDB" id="A0AA38FZ26"/>
<keyword evidence="6" id="KW-0809">Transit peptide</keyword>
<keyword evidence="5" id="KW-0934">Plastid</keyword>
<keyword evidence="7" id="KW-0805">Transcription regulation</keyword>
<evidence type="ECO:0000256" key="4">
    <source>
        <dbReference type="ARBA" id="ARBA00022528"/>
    </source>
</evidence>
<name>A0AA38FZ26_TAXCH</name>
<keyword evidence="8" id="KW-0804">Transcription</keyword>
<reference evidence="12 13" key="1">
    <citation type="journal article" date="2021" name="Nat. Plants">
        <title>The Taxus genome provides insights into paclitaxel biosynthesis.</title>
        <authorList>
            <person name="Xiong X."/>
            <person name="Gou J."/>
            <person name="Liao Q."/>
            <person name="Li Y."/>
            <person name="Zhou Q."/>
            <person name="Bi G."/>
            <person name="Li C."/>
            <person name="Du R."/>
            <person name="Wang X."/>
            <person name="Sun T."/>
            <person name="Guo L."/>
            <person name="Liang H."/>
            <person name="Lu P."/>
            <person name="Wu Y."/>
            <person name="Zhang Z."/>
            <person name="Ro D.K."/>
            <person name="Shang Y."/>
            <person name="Huang S."/>
            <person name="Yan J."/>
        </authorList>
    </citation>
    <scope>NUCLEOTIDE SEQUENCE [LARGE SCALE GENOMIC DNA]</scope>
    <source>
        <strain evidence="12">Ta-2019</strain>
    </source>
</reference>
<dbReference type="Proteomes" id="UP000824469">
    <property type="component" value="Unassembled WGS sequence"/>
</dbReference>
<feature type="region of interest" description="Disordered" evidence="11">
    <location>
        <begin position="466"/>
        <end position="490"/>
    </location>
</feature>